<keyword evidence="4" id="KW-1185">Reference proteome</keyword>
<proteinExistence type="predicted"/>
<feature type="domain" description="Transposase InsH N-terminal" evidence="2">
    <location>
        <begin position="3"/>
        <end position="30"/>
    </location>
</feature>
<feature type="region of interest" description="Disordered" evidence="1">
    <location>
        <begin position="74"/>
        <end position="124"/>
    </location>
</feature>
<evidence type="ECO:0000313" key="3">
    <source>
        <dbReference type="EMBL" id="GHA73477.1"/>
    </source>
</evidence>
<dbReference type="Pfam" id="PF05598">
    <property type="entry name" value="DUF772"/>
    <property type="match status" value="1"/>
</dbReference>
<accession>A0A8J3G0P1</accession>
<name>A0A8J3G0P1_9BURK</name>
<evidence type="ECO:0000313" key="4">
    <source>
        <dbReference type="Proteomes" id="UP000614287"/>
    </source>
</evidence>
<comment type="caution">
    <text evidence="3">The sequence shown here is derived from an EMBL/GenBank/DDBJ whole genome shotgun (WGS) entry which is preliminary data.</text>
</comment>
<feature type="compositionally biased region" description="Polar residues" evidence="1">
    <location>
        <begin position="81"/>
        <end position="96"/>
    </location>
</feature>
<protein>
    <recommendedName>
        <fullName evidence="2">Transposase InsH N-terminal domain-containing protein</fullName>
    </recommendedName>
</protein>
<reference evidence="3" key="1">
    <citation type="journal article" date="2014" name="Int. J. Syst. Evol. Microbiol.">
        <title>Complete genome sequence of Corynebacterium casei LMG S-19264T (=DSM 44701T), isolated from a smear-ripened cheese.</title>
        <authorList>
            <consortium name="US DOE Joint Genome Institute (JGI-PGF)"/>
            <person name="Walter F."/>
            <person name="Albersmeier A."/>
            <person name="Kalinowski J."/>
            <person name="Ruckert C."/>
        </authorList>
    </citation>
    <scope>NUCLEOTIDE SEQUENCE</scope>
    <source>
        <strain evidence="3">KCTC 32501</strain>
    </source>
</reference>
<sequence>MARDLVFRRFAGMGISDAVPHHTIFVRFRATLRQHGLFEVLFNEINQQLTAQSIILKLGQISIIDATVTQAHCARPRKGSDGNNTQAQKQGITSRPSPMANKPTPMGLRTTLMLKETASSPTLP</sequence>
<dbReference type="InterPro" id="IPR008490">
    <property type="entry name" value="Transposase_InsH_N"/>
</dbReference>
<evidence type="ECO:0000256" key="1">
    <source>
        <dbReference type="SAM" id="MobiDB-lite"/>
    </source>
</evidence>
<organism evidence="3 4">
    <name type="scientific">Formosimonas limnophila</name>
    <dbReference type="NCBI Taxonomy" id="1384487"/>
    <lineage>
        <taxon>Bacteria</taxon>
        <taxon>Pseudomonadati</taxon>
        <taxon>Pseudomonadota</taxon>
        <taxon>Betaproteobacteria</taxon>
        <taxon>Burkholderiales</taxon>
        <taxon>Burkholderiaceae</taxon>
        <taxon>Formosimonas</taxon>
    </lineage>
</organism>
<dbReference type="AlphaFoldDB" id="A0A8J3G0P1"/>
<gene>
    <name evidence="3" type="ORF">GCM10009007_13080</name>
</gene>
<dbReference type="EMBL" id="BMZG01000006">
    <property type="protein sequence ID" value="GHA73477.1"/>
    <property type="molecule type" value="Genomic_DNA"/>
</dbReference>
<reference evidence="3" key="2">
    <citation type="submission" date="2020-09" db="EMBL/GenBank/DDBJ databases">
        <authorList>
            <person name="Sun Q."/>
            <person name="Kim S."/>
        </authorList>
    </citation>
    <scope>NUCLEOTIDE SEQUENCE</scope>
    <source>
        <strain evidence="3">KCTC 32501</strain>
    </source>
</reference>
<dbReference type="Proteomes" id="UP000614287">
    <property type="component" value="Unassembled WGS sequence"/>
</dbReference>
<evidence type="ECO:0000259" key="2">
    <source>
        <dbReference type="Pfam" id="PF05598"/>
    </source>
</evidence>